<feature type="domain" description="Methyltransferase small" evidence="2">
    <location>
        <begin position="43"/>
        <end position="143"/>
    </location>
</feature>
<dbReference type="InterPro" id="IPR050210">
    <property type="entry name" value="tRNA_Adenine-N(6)_MTase"/>
</dbReference>
<evidence type="ECO:0000313" key="3">
    <source>
        <dbReference type="EMBL" id="WGI36916.1"/>
    </source>
</evidence>
<dbReference type="PROSITE" id="PS00092">
    <property type="entry name" value="N6_MTASE"/>
    <property type="match status" value="1"/>
</dbReference>
<dbReference type="InterPro" id="IPR007848">
    <property type="entry name" value="Small_mtfrase_dom"/>
</dbReference>
<keyword evidence="4" id="KW-1185">Reference proteome</keyword>
<dbReference type="GO" id="GO:0008168">
    <property type="term" value="F:methyltransferase activity"/>
    <property type="evidence" value="ECO:0007669"/>
    <property type="project" value="UniProtKB-KW"/>
</dbReference>
<dbReference type="Pfam" id="PF05175">
    <property type="entry name" value="MTS"/>
    <property type="match status" value="1"/>
</dbReference>
<feature type="coiled-coil region" evidence="1">
    <location>
        <begin position="75"/>
        <end position="102"/>
    </location>
</feature>
<keyword evidence="1" id="KW-0175">Coiled coil</keyword>
<keyword evidence="3" id="KW-0808">Transferase</keyword>
<name>A0ABY8LWX6_9BACT</name>
<organism evidence="3 4">
    <name type="scientific">Mesomycoplasma lagogenitalium</name>
    <dbReference type="NCBI Taxonomy" id="171286"/>
    <lineage>
        <taxon>Bacteria</taxon>
        <taxon>Bacillati</taxon>
        <taxon>Mycoplasmatota</taxon>
        <taxon>Mycoplasmoidales</taxon>
        <taxon>Metamycoplasmataceae</taxon>
        <taxon>Mesomycoplasma</taxon>
    </lineage>
</organism>
<dbReference type="CDD" id="cd02440">
    <property type="entry name" value="AdoMet_MTases"/>
    <property type="match status" value="1"/>
</dbReference>
<sequence length="256" mass="30183">MSRKIIKNSLGYDSNLYVYQDKQMFNYSVDTILLGNFITLNRKVNYLLEIGANNGALSIFIAERDEKLKIDAIEIQEKAIELAKMNVRLNEKNNQIKLILNDFNLFYKEHSKNQLPKYDAIVCNPPFYKVEANIKRKNASQELLIATHEIKLNLEQIISGSAKIIKQKGYLSFVIPTERMVDCLTLLRKYNFEPKRVQMIYPREDEKSNLVLIESRFATGWGTFFDKNIYLHLNDKFKHEYRDEVKELYKPKKVKR</sequence>
<dbReference type="Gene3D" id="3.40.50.150">
    <property type="entry name" value="Vaccinia Virus protein VP39"/>
    <property type="match status" value="1"/>
</dbReference>
<dbReference type="InterPro" id="IPR002052">
    <property type="entry name" value="DNA_methylase_N6_adenine_CS"/>
</dbReference>
<dbReference type="GO" id="GO:0032259">
    <property type="term" value="P:methylation"/>
    <property type="evidence" value="ECO:0007669"/>
    <property type="project" value="UniProtKB-KW"/>
</dbReference>
<dbReference type="SUPFAM" id="SSF53335">
    <property type="entry name" value="S-adenosyl-L-methionine-dependent methyltransferases"/>
    <property type="match status" value="1"/>
</dbReference>
<dbReference type="PANTHER" id="PTHR47739">
    <property type="entry name" value="TRNA1(VAL) (ADENINE(37)-N6)-METHYLTRANSFERASE"/>
    <property type="match status" value="1"/>
</dbReference>
<evidence type="ECO:0000259" key="2">
    <source>
        <dbReference type="Pfam" id="PF05175"/>
    </source>
</evidence>
<dbReference type="Proteomes" id="UP001179842">
    <property type="component" value="Chromosome"/>
</dbReference>
<reference evidence="3" key="1">
    <citation type="submission" date="2023-04" db="EMBL/GenBank/DDBJ databases">
        <title>Completed genome of Mycoplasma lagogenitalium type strain 12MS.</title>
        <authorList>
            <person name="Spergser J."/>
        </authorList>
    </citation>
    <scope>NUCLEOTIDE SEQUENCE</scope>
    <source>
        <strain evidence="3">12MS</strain>
    </source>
</reference>
<protein>
    <submittedName>
        <fullName evidence="3">tRNA1(Val) (Adenine(37)-N6)-methyltransferase</fullName>
        <ecNumber evidence="3">2.1.1.223</ecNumber>
    </submittedName>
</protein>
<dbReference type="RefSeq" id="WP_280102219.1">
    <property type="nucleotide sequence ID" value="NZ_CP122979.1"/>
</dbReference>
<evidence type="ECO:0000256" key="1">
    <source>
        <dbReference type="SAM" id="Coils"/>
    </source>
</evidence>
<proteinExistence type="predicted"/>
<dbReference type="EC" id="2.1.1.223" evidence="3"/>
<gene>
    <name evidence="3" type="ORF">QEG99_01380</name>
</gene>
<keyword evidence="3" id="KW-0489">Methyltransferase</keyword>
<evidence type="ECO:0000313" key="4">
    <source>
        <dbReference type="Proteomes" id="UP001179842"/>
    </source>
</evidence>
<accession>A0ABY8LWX6</accession>
<dbReference type="EMBL" id="CP122979">
    <property type="protein sequence ID" value="WGI36916.1"/>
    <property type="molecule type" value="Genomic_DNA"/>
</dbReference>
<dbReference type="InterPro" id="IPR029063">
    <property type="entry name" value="SAM-dependent_MTases_sf"/>
</dbReference>
<dbReference type="PANTHER" id="PTHR47739:SF1">
    <property type="entry name" value="TRNA1(VAL) (ADENINE(37)-N6)-METHYLTRANSFERASE"/>
    <property type="match status" value="1"/>
</dbReference>